<evidence type="ECO:0000313" key="4">
    <source>
        <dbReference type="Proteomes" id="UP000694501"/>
    </source>
</evidence>
<dbReference type="RefSeq" id="WP_211038591.1">
    <property type="nucleotide sequence ID" value="NZ_JAELVF020000001.1"/>
</dbReference>
<sequence length="200" mass="20633">MCTHHEEPSLSRRGMLLRGGALAALGLLPALGCARSASAGPGEPMNRTLRATAAGGPGPQAAPGGRWARPLTGQHAISAAYGIEGDWLAGRHTGIDFAVDTGTPLFSVGPGTVDIAGDQGDYGQAVLVRMDDGHFILYAHMSSLQVKRGGRVTGGSRLGNTGASGRVSGPHLHFEVRTTRNYGTDIDPVKYLAARGVKIG</sequence>
<feature type="compositionally biased region" description="Low complexity" evidence="1">
    <location>
        <begin position="50"/>
        <end position="67"/>
    </location>
</feature>
<gene>
    <name evidence="3" type="ORF">JGS22_014470</name>
</gene>
<accession>A0A949JG16</accession>
<dbReference type="PROSITE" id="PS51318">
    <property type="entry name" value="TAT"/>
    <property type="match status" value="1"/>
</dbReference>
<dbReference type="CDD" id="cd12797">
    <property type="entry name" value="M23_peptidase"/>
    <property type="match status" value="1"/>
</dbReference>
<dbReference type="PANTHER" id="PTHR21666">
    <property type="entry name" value="PEPTIDASE-RELATED"/>
    <property type="match status" value="1"/>
</dbReference>
<protein>
    <submittedName>
        <fullName evidence="3">M23 family metallopeptidase</fullName>
    </submittedName>
</protein>
<dbReference type="InterPro" id="IPR016047">
    <property type="entry name" value="M23ase_b-sheet_dom"/>
</dbReference>
<dbReference type="Proteomes" id="UP000694501">
    <property type="component" value="Unassembled WGS sequence"/>
</dbReference>
<dbReference type="GO" id="GO:0004222">
    <property type="term" value="F:metalloendopeptidase activity"/>
    <property type="evidence" value="ECO:0007669"/>
    <property type="project" value="TreeGrafter"/>
</dbReference>
<keyword evidence="4" id="KW-1185">Reference proteome</keyword>
<name>A0A949JG16_9ACTN</name>
<feature type="domain" description="M23ase beta-sheet core" evidence="2">
    <location>
        <begin position="91"/>
        <end position="184"/>
    </location>
</feature>
<proteinExistence type="predicted"/>
<organism evidence="3 4">
    <name type="scientific">Streptomyces tardus</name>
    <dbReference type="NCBI Taxonomy" id="2780544"/>
    <lineage>
        <taxon>Bacteria</taxon>
        <taxon>Bacillati</taxon>
        <taxon>Actinomycetota</taxon>
        <taxon>Actinomycetes</taxon>
        <taxon>Kitasatosporales</taxon>
        <taxon>Streptomycetaceae</taxon>
        <taxon>Streptomyces</taxon>
    </lineage>
</organism>
<reference evidence="3" key="1">
    <citation type="submission" date="2021-06" db="EMBL/GenBank/DDBJ databases">
        <title>Sequencing of actinobacteria type strains.</title>
        <authorList>
            <person name="Nguyen G.-S."/>
            <person name="Wentzel A."/>
        </authorList>
    </citation>
    <scope>NUCLEOTIDE SEQUENCE</scope>
    <source>
        <strain evidence="3">P38-E01</strain>
    </source>
</reference>
<evidence type="ECO:0000259" key="2">
    <source>
        <dbReference type="Pfam" id="PF01551"/>
    </source>
</evidence>
<evidence type="ECO:0000256" key="1">
    <source>
        <dbReference type="SAM" id="MobiDB-lite"/>
    </source>
</evidence>
<dbReference type="Pfam" id="PF01551">
    <property type="entry name" value="Peptidase_M23"/>
    <property type="match status" value="1"/>
</dbReference>
<dbReference type="InterPro" id="IPR011055">
    <property type="entry name" value="Dup_hybrid_motif"/>
</dbReference>
<dbReference type="InterPro" id="IPR006311">
    <property type="entry name" value="TAT_signal"/>
</dbReference>
<dbReference type="InterPro" id="IPR050570">
    <property type="entry name" value="Cell_wall_metabolism_enzyme"/>
</dbReference>
<dbReference type="AlphaFoldDB" id="A0A949JG16"/>
<comment type="caution">
    <text evidence="3">The sequence shown here is derived from an EMBL/GenBank/DDBJ whole genome shotgun (WGS) entry which is preliminary data.</text>
</comment>
<feature type="region of interest" description="Disordered" evidence="1">
    <location>
        <begin position="37"/>
        <end position="67"/>
    </location>
</feature>
<dbReference type="EMBL" id="JAELVF020000001">
    <property type="protein sequence ID" value="MBU7598782.1"/>
    <property type="molecule type" value="Genomic_DNA"/>
</dbReference>
<dbReference type="PANTHER" id="PTHR21666:SF270">
    <property type="entry name" value="MUREIN HYDROLASE ACTIVATOR ENVC"/>
    <property type="match status" value="1"/>
</dbReference>
<evidence type="ECO:0000313" key="3">
    <source>
        <dbReference type="EMBL" id="MBU7598782.1"/>
    </source>
</evidence>
<dbReference type="Gene3D" id="2.70.70.10">
    <property type="entry name" value="Glucose Permease (Domain IIA)"/>
    <property type="match status" value="1"/>
</dbReference>
<dbReference type="SUPFAM" id="SSF51261">
    <property type="entry name" value="Duplicated hybrid motif"/>
    <property type="match status" value="1"/>
</dbReference>